<name>A0A328CBE9_9DELT</name>
<evidence type="ECO:0000313" key="2">
    <source>
        <dbReference type="Proteomes" id="UP000249169"/>
    </source>
</evidence>
<dbReference type="AlphaFoldDB" id="A0A328CBE9"/>
<evidence type="ECO:0000313" key="1">
    <source>
        <dbReference type="EMBL" id="RAL25174.1"/>
    </source>
</evidence>
<comment type="caution">
    <text evidence="1">The sequence shown here is derived from an EMBL/GenBank/DDBJ whole genome shotgun (WGS) entry which is preliminary data.</text>
</comment>
<keyword evidence="2" id="KW-1185">Reference proteome</keyword>
<gene>
    <name evidence="1" type="ORF">DL240_02890</name>
</gene>
<reference evidence="1 2" key="1">
    <citation type="submission" date="2018-05" db="EMBL/GenBank/DDBJ databases">
        <title>Lujinxingia marina gen. nov. sp. nov., a new facultative anaerobic member of the class Deltaproteobacteria, and proposal of Lujinxingaceae fam. nov.</title>
        <authorList>
            <person name="Li C.-M."/>
        </authorList>
    </citation>
    <scope>NUCLEOTIDE SEQUENCE [LARGE SCALE GENOMIC DNA]</scope>
    <source>
        <strain evidence="1 2">B210</strain>
    </source>
</reference>
<dbReference type="EMBL" id="QHKO01000001">
    <property type="protein sequence ID" value="RAL25174.1"/>
    <property type="molecule type" value="Genomic_DNA"/>
</dbReference>
<organism evidence="1 2">
    <name type="scientific">Lujinxingia litoralis</name>
    <dbReference type="NCBI Taxonomy" id="2211119"/>
    <lineage>
        <taxon>Bacteria</taxon>
        <taxon>Deltaproteobacteria</taxon>
        <taxon>Bradymonadales</taxon>
        <taxon>Lujinxingiaceae</taxon>
        <taxon>Lujinxingia</taxon>
    </lineage>
</organism>
<sequence length="145" mass="16032">MNMFEDWTKQGSAYRNGNLYGVEIEAKRLSETGGALGTSVIYLAGENFGDDFYTTWNGEASVRLRVDGDVGVLAVMEMARPGDDYGGDDGVESDTPTLAWRINGDRAWLIGSRSFMDADVTEALGIEWPKREEFERFAGIQGWGE</sequence>
<dbReference type="Proteomes" id="UP000249169">
    <property type="component" value="Unassembled WGS sequence"/>
</dbReference>
<accession>A0A328CBE9</accession>
<protein>
    <submittedName>
        <fullName evidence="1">Uncharacterized protein</fullName>
    </submittedName>
</protein>
<proteinExistence type="predicted"/>